<name>A0A0P1AGV8_PLAHL</name>
<evidence type="ECO:0000313" key="1">
    <source>
        <dbReference type="EMBL" id="CEG40449.1"/>
    </source>
</evidence>
<organism evidence="1 2">
    <name type="scientific">Plasmopara halstedii</name>
    <name type="common">Downy mildew of sunflower</name>
    <dbReference type="NCBI Taxonomy" id="4781"/>
    <lineage>
        <taxon>Eukaryota</taxon>
        <taxon>Sar</taxon>
        <taxon>Stramenopiles</taxon>
        <taxon>Oomycota</taxon>
        <taxon>Peronosporomycetes</taxon>
        <taxon>Peronosporales</taxon>
        <taxon>Peronosporaceae</taxon>
        <taxon>Plasmopara</taxon>
    </lineage>
</organism>
<proteinExistence type="predicted"/>
<evidence type="ECO:0000313" key="2">
    <source>
        <dbReference type="Proteomes" id="UP000054928"/>
    </source>
</evidence>
<dbReference type="RefSeq" id="XP_024576818.1">
    <property type="nucleotide sequence ID" value="XM_024726108.1"/>
</dbReference>
<protein>
    <submittedName>
        <fullName evidence="1">Uncharacterized protein</fullName>
    </submittedName>
</protein>
<dbReference type="GeneID" id="36405703"/>
<reference evidence="2" key="1">
    <citation type="submission" date="2014-09" db="EMBL/GenBank/DDBJ databases">
        <authorList>
            <person name="Sharma Rahul"/>
            <person name="Thines Marco"/>
        </authorList>
    </citation>
    <scope>NUCLEOTIDE SEQUENCE [LARGE SCALE GENOMIC DNA]</scope>
</reference>
<dbReference type="EMBL" id="CCYD01000523">
    <property type="protein sequence ID" value="CEG40449.1"/>
    <property type="molecule type" value="Genomic_DNA"/>
</dbReference>
<accession>A0A0P1AGV8</accession>
<dbReference type="Proteomes" id="UP000054928">
    <property type="component" value="Unassembled WGS sequence"/>
</dbReference>
<sequence length="82" mass="9662">MCPLRWLPFKAQAWKFDRILGSVLCMATPWENKDRECRLRLKTNFNNDYYGSRDEIVRGDIGEEYDTPAFLDENTNAVSQKL</sequence>
<dbReference type="AlphaFoldDB" id="A0A0P1AGV8"/>
<keyword evidence="2" id="KW-1185">Reference proteome</keyword>